<dbReference type="EMBL" id="JWZT01005403">
    <property type="protein sequence ID" value="KII60872.1"/>
    <property type="molecule type" value="Genomic_DNA"/>
</dbReference>
<organism evidence="1 2">
    <name type="scientific">Thelohanellus kitauei</name>
    <name type="common">Myxosporean</name>
    <dbReference type="NCBI Taxonomy" id="669202"/>
    <lineage>
        <taxon>Eukaryota</taxon>
        <taxon>Metazoa</taxon>
        <taxon>Cnidaria</taxon>
        <taxon>Myxozoa</taxon>
        <taxon>Myxosporea</taxon>
        <taxon>Bivalvulida</taxon>
        <taxon>Platysporina</taxon>
        <taxon>Myxobolidae</taxon>
        <taxon>Thelohanellus</taxon>
    </lineage>
</organism>
<reference evidence="1 2" key="1">
    <citation type="journal article" date="2014" name="Genome Biol. Evol.">
        <title>The genome of the myxosporean Thelohanellus kitauei shows adaptations to nutrient acquisition within its fish host.</title>
        <authorList>
            <person name="Yang Y."/>
            <person name="Xiong J."/>
            <person name="Zhou Z."/>
            <person name="Huo F."/>
            <person name="Miao W."/>
            <person name="Ran C."/>
            <person name="Liu Y."/>
            <person name="Zhang J."/>
            <person name="Feng J."/>
            <person name="Wang M."/>
            <person name="Wang M."/>
            <person name="Wang L."/>
            <person name="Yao B."/>
        </authorList>
    </citation>
    <scope>NUCLEOTIDE SEQUENCE [LARGE SCALE GENOMIC DNA]</scope>
    <source>
        <strain evidence="1">Wuqing</strain>
    </source>
</reference>
<dbReference type="AlphaFoldDB" id="A0A0C2IVJ5"/>
<dbReference type="InterPro" id="IPR011990">
    <property type="entry name" value="TPR-like_helical_dom_sf"/>
</dbReference>
<evidence type="ECO:0000313" key="2">
    <source>
        <dbReference type="Proteomes" id="UP000031668"/>
    </source>
</evidence>
<dbReference type="Proteomes" id="UP000031668">
    <property type="component" value="Unassembled WGS sequence"/>
</dbReference>
<dbReference type="Gene3D" id="1.25.40.10">
    <property type="entry name" value="Tetratricopeptide repeat domain"/>
    <property type="match status" value="1"/>
</dbReference>
<gene>
    <name evidence="1" type="ORF">RF11_04410</name>
</gene>
<keyword evidence="2" id="KW-1185">Reference proteome</keyword>
<protein>
    <submittedName>
        <fullName evidence="1">Uncharacterized protein</fullName>
    </submittedName>
</protein>
<evidence type="ECO:0000313" key="1">
    <source>
        <dbReference type="EMBL" id="KII60872.1"/>
    </source>
</evidence>
<accession>A0A0C2IVJ5</accession>
<proteinExistence type="predicted"/>
<dbReference type="Pfam" id="PF14938">
    <property type="entry name" value="SNAP"/>
    <property type="match status" value="1"/>
</dbReference>
<name>A0A0C2IVJ5_THEKT</name>
<comment type="caution">
    <text evidence="1">The sequence shown here is derived from an EMBL/GenBank/DDBJ whole genome shotgun (WGS) entry which is preliminary data.</text>
</comment>
<sequence length="275" mass="31609">MKDLSRADELLMEAEKIFIRRGAYSRSLYSIKFLDRMAFINYHKAGDYYLLSDQLLNAGLAFSHAAEIAEFHLKNYKDAFNYYKLAFLCLRESEPDRVVRSYTNAFSCLIKNGNLDGAAVWSEIVTEKLKSVDKDKSLRIINFYHHVIKSLENHTDLSVVENLINKYKFELFEYLCLWEDYHEACKLFDEIVLIMVETTSNGALKIEKCVKTSLVENLSVGPDAKQYADEYCKLPKDIEKSSGYLLAKSVLGAIKIKINDKLENTCNENIVQTSV</sequence>
<dbReference type="SUPFAM" id="SSF48452">
    <property type="entry name" value="TPR-like"/>
    <property type="match status" value="1"/>
</dbReference>